<accession>A0A071MCA4</accession>
<sequence>MLSGNPDTFAIWFDSVESWSTDRFKNGCFGCFIAGELIWSLRSTLGVDIHGLNLLSSMNHLVENEDIFNLPLDSAYKRLCELAFPSLDSDAEVSDFTHLVSPESLSDEGYYLFLVELGEQAKLISGFKEDISSVRQVILKRGEFQDVVRGAIEKFTK</sequence>
<dbReference type="AlphaFoldDB" id="A0A071MCA4"/>
<protein>
    <submittedName>
        <fullName evidence="1">Uncharacterized protein</fullName>
    </submittedName>
</protein>
<dbReference type="EMBL" id="JJOA01000013">
    <property type="protein sequence ID" value="KEA58457.1"/>
    <property type="molecule type" value="Genomic_DNA"/>
</dbReference>
<gene>
    <name evidence="1" type="ORF">DT99_14975</name>
</gene>
<proteinExistence type="predicted"/>
<evidence type="ECO:0000313" key="1">
    <source>
        <dbReference type="EMBL" id="KEA58457.1"/>
    </source>
</evidence>
<dbReference type="Pfam" id="PF15593">
    <property type="entry name" value="Imm42"/>
    <property type="match status" value="1"/>
</dbReference>
<name>A0A071MCA4_9BURK</name>
<dbReference type="InterPro" id="IPR028958">
    <property type="entry name" value="Imm42"/>
</dbReference>
<dbReference type="OrthoDB" id="9011866at2"/>
<organism evidence="1">
    <name type="scientific">Burkholderia cenocepacia</name>
    <dbReference type="NCBI Taxonomy" id="95486"/>
    <lineage>
        <taxon>Bacteria</taxon>
        <taxon>Pseudomonadati</taxon>
        <taxon>Pseudomonadota</taxon>
        <taxon>Betaproteobacteria</taxon>
        <taxon>Burkholderiales</taxon>
        <taxon>Burkholderiaceae</taxon>
        <taxon>Burkholderia</taxon>
        <taxon>Burkholderia cepacia complex</taxon>
    </lineage>
</organism>
<comment type="caution">
    <text evidence="1">The sequence shown here is derived from an EMBL/GenBank/DDBJ whole genome shotgun (WGS) entry which is preliminary data.</text>
</comment>
<reference evidence="1" key="1">
    <citation type="submission" date="2014-04" db="EMBL/GenBank/DDBJ databases">
        <title>In planta biocontrol of soil-borne Fusarium wilt of banana through a plant endophytic bacterium, Burkholderia cenocepacia 869T2.</title>
        <authorList>
            <person name="Ho Y.-N."/>
            <person name="Chiang H.-M."/>
            <person name="Chao C.-P."/>
            <person name="Su C.-C."/>
            <person name="Hsu H.-F."/>
            <person name="Guo C.-T."/>
            <person name="Hsieh J.-L."/>
            <person name="Huang C.-C."/>
        </authorList>
    </citation>
    <scope>NUCLEOTIDE SEQUENCE [LARGE SCALE GENOMIC DNA]</scope>
    <source>
        <strain evidence="1">869T2</strain>
    </source>
</reference>